<sequence length="114" mass="12143">MNLYTPFCALMADAILKLKFGNGIRRMSGLQVRRPSRSACWAISSGFGKSPNVKIAAQAALPRDPGLKGGFLVPPTLLTRRPAGEYEMFGPVATVTPFSTDKAAISIVNESDTG</sequence>
<dbReference type="Pfam" id="PF00171">
    <property type="entry name" value="Aldedh"/>
    <property type="match status" value="1"/>
</dbReference>
<dbReference type="Gene3D" id="3.40.309.10">
    <property type="entry name" value="Aldehyde Dehydrogenase, Chain A, domain 2"/>
    <property type="match status" value="1"/>
</dbReference>
<accession>A0A9W9NVM4</accession>
<dbReference type="Proteomes" id="UP001150941">
    <property type="component" value="Unassembled WGS sequence"/>
</dbReference>
<gene>
    <name evidence="2" type="ORF">N7468_006983</name>
</gene>
<dbReference type="AlphaFoldDB" id="A0A9W9NVM4"/>
<reference evidence="2" key="1">
    <citation type="submission" date="2022-11" db="EMBL/GenBank/DDBJ databases">
        <authorList>
            <person name="Petersen C."/>
        </authorList>
    </citation>
    <scope>NUCLEOTIDE SEQUENCE</scope>
    <source>
        <strain evidence="2">IBT 19713</strain>
    </source>
</reference>
<feature type="domain" description="Aldehyde dehydrogenase" evidence="1">
    <location>
        <begin position="4"/>
        <end position="114"/>
    </location>
</feature>
<name>A0A9W9NVM4_9EURO</name>
<evidence type="ECO:0000313" key="3">
    <source>
        <dbReference type="Proteomes" id="UP001150941"/>
    </source>
</evidence>
<dbReference type="EMBL" id="JAPQKS010000005">
    <property type="protein sequence ID" value="KAJ5225758.1"/>
    <property type="molecule type" value="Genomic_DNA"/>
</dbReference>
<dbReference type="SUPFAM" id="SSF53720">
    <property type="entry name" value="ALDH-like"/>
    <property type="match status" value="1"/>
</dbReference>
<reference evidence="2" key="2">
    <citation type="journal article" date="2023" name="IMA Fungus">
        <title>Comparative genomic study of the Penicillium genus elucidates a diverse pangenome and 15 lateral gene transfer events.</title>
        <authorList>
            <person name="Petersen C."/>
            <person name="Sorensen T."/>
            <person name="Nielsen M.R."/>
            <person name="Sondergaard T.E."/>
            <person name="Sorensen J.L."/>
            <person name="Fitzpatrick D.A."/>
            <person name="Frisvad J.C."/>
            <person name="Nielsen K.L."/>
        </authorList>
    </citation>
    <scope>NUCLEOTIDE SEQUENCE</scope>
    <source>
        <strain evidence="2">IBT 19713</strain>
    </source>
</reference>
<dbReference type="GeneID" id="83203582"/>
<comment type="caution">
    <text evidence="2">The sequence shown here is derived from an EMBL/GenBank/DDBJ whole genome shotgun (WGS) entry which is preliminary data.</text>
</comment>
<protein>
    <recommendedName>
        <fullName evidence="1">Aldehyde dehydrogenase domain-containing protein</fullName>
    </recommendedName>
</protein>
<organism evidence="2 3">
    <name type="scientific">Penicillium chermesinum</name>
    <dbReference type="NCBI Taxonomy" id="63820"/>
    <lineage>
        <taxon>Eukaryota</taxon>
        <taxon>Fungi</taxon>
        <taxon>Dikarya</taxon>
        <taxon>Ascomycota</taxon>
        <taxon>Pezizomycotina</taxon>
        <taxon>Eurotiomycetes</taxon>
        <taxon>Eurotiomycetidae</taxon>
        <taxon>Eurotiales</taxon>
        <taxon>Aspergillaceae</taxon>
        <taxon>Penicillium</taxon>
    </lineage>
</organism>
<proteinExistence type="predicted"/>
<evidence type="ECO:0000313" key="2">
    <source>
        <dbReference type="EMBL" id="KAJ5225758.1"/>
    </source>
</evidence>
<dbReference type="RefSeq" id="XP_058329169.1">
    <property type="nucleotide sequence ID" value="XM_058476279.1"/>
</dbReference>
<dbReference type="InterPro" id="IPR016161">
    <property type="entry name" value="Ald_DH/histidinol_DH"/>
</dbReference>
<dbReference type="InterPro" id="IPR016163">
    <property type="entry name" value="Ald_DH_C"/>
</dbReference>
<dbReference type="InterPro" id="IPR015590">
    <property type="entry name" value="Aldehyde_DH_dom"/>
</dbReference>
<dbReference type="GO" id="GO:0016620">
    <property type="term" value="F:oxidoreductase activity, acting on the aldehyde or oxo group of donors, NAD or NADP as acceptor"/>
    <property type="evidence" value="ECO:0007669"/>
    <property type="project" value="InterPro"/>
</dbReference>
<evidence type="ECO:0000259" key="1">
    <source>
        <dbReference type="Pfam" id="PF00171"/>
    </source>
</evidence>
<keyword evidence="3" id="KW-1185">Reference proteome</keyword>